<feature type="transmembrane region" description="Helical" evidence="8">
    <location>
        <begin position="79"/>
        <end position="101"/>
    </location>
</feature>
<dbReference type="InterPro" id="IPR013657">
    <property type="entry name" value="SCL35B1-4/HUT1"/>
</dbReference>
<proteinExistence type="inferred from homology"/>
<comment type="similarity">
    <text evidence="2">Belongs to the nucleotide-sugar transporter family. SLC35B subfamily.</text>
</comment>
<reference evidence="9 10" key="1">
    <citation type="submission" date="2024-05" db="EMBL/GenBank/DDBJ databases">
        <authorList>
            <person name="Wallberg A."/>
        </authorList>
    </citation>
    <scope>NUCLEOTIDE SEQUENCE [LARGE SCALE GENOMIC DNA]</scope>
</reference>
<dbReference type="EMBL" id="CAXKWB010026304">
    <property type="protein sequence ID" value="CAL4129952.1"/>
    <property type="molecule type" value="Genomic_DNA"/>
</dbReference>
<evidence type="ECO:0000256" key="4">
    <source>
        <dbReference type="ARBA" id="ARBA00022692"/>
    </source>
</evidence>
<sequence length="331" mass="37921">MSVESFIQRFKLPIYAGGIFILYFYYGILQESIIRRKFAQGKNTYTMKKILLFFYCYPLFYKLLRFVLQQGEDSTRRSYYASCSLTYLLAMVSSNMALQWVSYPTQVVGKSCKPIPVMVLGVLLGRKSYTWRKYFFIFMIVIGVALFIYKDKKTTTAQDHTGLGLGEMMLLLSLTMDGLTGAVQERMIAESKTKSGHMMLNMNVFSIGYLAVALLVTGELFTFISFVQRFPEVITKMIVFSICSALGQFFIFLMVSDFGPLPCSITTTTRKFFTVLGSVIFFGNVLVPRQWLGTVFVFTEVILNILWSKSVKTLISNLFFFKKELHSRSII</sequence>
<comment type="caution">
    <text evidence="9">The sequence shown here is derived from an EMBL/GenBank/DDBJ whole genome shotgun (WGS) entry which is preliminary data.</text>
</comment>
<keyword evidence="6 8" id="KW-1133">Transmembrane helix</keyword>
<dbReference type="GO" id="GO:0005460">
    <property type="term" value="F:UDP-glucose transmembrane transporter activity"/>
    <property type="evidence" value="ECO:0007669"/>
    <property type="project" value="TreeGrafter"/>
</dbReference>
<feature type="transmembrane region" description="Helical" evidence="8">
    <location>
        <begin position="233"/>
        <end position="256"/>
    </location>
</feature>
<evidence type="ECO:0000256" key="5">
    <source>
        <dbReference type="ARBA" id="ARBA00022824"/>
    </source>
</evidence>
<evidence type="ECO:0008006" key="11">
    <source>
        <dbReference type="Google" id="ProtNLM"/>
    </source>
</evidence>
<gene>
    <name evidence="9" type="ORF">MNOR_LOCUS26392</name>
</gene>
<evidence type="ECO:0000256" key="2">
    <source>
        <dbReference type="ARBA" id="ARBA00010694"/>
    </source>
</evidence>
<organism evidence="9 10">
    <name type="scientific">Meganyctiphanes norvegica</name>
    <name type="common">Northern krill</name>
    <name type="synonym">Thysanopoda norvegica</name>
    <dbReference type="NCBI Taxonomy" id="48144"/>
    <lineage>
        <taxon>Eukaryota</taxon>
        <taxon>Metazoa</taxon>
        <taxon>Ecdysozoa</taxon>
        <taxon>Arthropoda</taxon>
        <taxon>Crustacea</taxon>
        <taxon>Multicrustacea</taxon>
        <taxon>Malacostraca</taxon>
        <taxon>Eumalacostraca</taxon>
        <taxon>Eucarida</taxon>
        <taxon>Euphausiacea</taxon>
        <taxon>Euphausiidae</taxon>
        <taxon>Meganyctiphanes</taxon>
    </lineage>
</organism>
<feature type="transmembrane region" description="Helical" evidence="8">
    <location>
        <begin position="134"/>
        <end position="150"/>
    </location>
</feature>
<evidence type="ECO:0000256" key="3">
    <source>
        <dbReference type="ARBA" id="ARBA00022448"/>
    </source>
</evidence>
<name>A0AAV2RMD4_MEGNR</name>
<keyword evidence="7 8" id="KW-0472">Membrane</keyword>
<dbReference type="Proteomes" id="UP001497623">
    <property type="component" value="Unassembled WGS sequence"/>
</dbReference>
<keyword evidence="3" id="KW-0813">Transport</keyword>
<comment type="subcellular location">
    <subcellularLocation>
        <location evidence="1">Endoplasmic reticulum membrane</location>
        <topology evidence="1">Multi-pass membrane protein</topology>
    </subcellularLocation>
</comment>
<dbReference type="Pfam" id="PF08449">
    <property type="entry name" value="UAA"/>
    <property type="match status" value="1"/>
</dbReference>
<feature type="transmembrane region" description="Helical" evidence="8">
    <location>
        <begin position="12"/>
        <end position="29"/>
    </location>
</feature>
<accession>A0AAV2RMD4</accession>
<evidence type="ECO:0000256" key="8">
    <source>
        <dbReference type="SAM" id="Phobius"/>
    </source>
</evidence>
<feature type="transmembrane region" description="Helical" evidence="8">
    <location>
        <begin position="162"/>
        <end position="183"/>
    </location>
</feature>
<dbReference type="GO" id="GO:0005789">
    <property type="term" value="C:endoplasmic reticulum membrane"/>
    <property type="evidence" value="ECO:0007669"/>
    <property type="project" value="UniProtKB-SubCell"/>
</dbReference>
<dbReference type="PANTHER" id="PTHR10778">
    <property type="entry name" value="SOLUTE CARRIER FAMILY 35 MEMBER B"/>
    <property type="match status" value="1"/>
</dbReference>
<feature type="transmembrane region" description="Helical" evidence="8">
    <location>
        <begin position="204"/>
        <end position="227"/>
    </location>
</feature>
<dbReference type="GO" id="GO:0000139">
    <property type="term" value="C:Golgi membrane"/>
    <property type="evidence" value="ECO:0007669"/>
    <property type="project" value="TreeGrafter"/>
</dbReference>
<evidence type="ECO:0000256" key="1">
    <source>
        <dbReference type="ARBA" id="ARBA00004477"/>
    </source>
</evidence>
<evidence type="ECO:0000313" key="10">
    <source>
        <dbReference type="Proteomes" id="UP001497623"/>
    </source>
</evidence>
<dbReference type="AlphaFoldDB" id="A0AAV2RMD4"/>
<protein>
    <recommendedName>
        <fullName evidence="11">Solute carrier family 35 member B1</fullName>
    </recommendedName>
</protein>
<feature type="non-terminal residue" evidence="9">
    <location>
        <position position="331"/>
    </location>
</feature>
<keyword evidence="10" id="KW-1185">Reference proteome</keyword>
<evidence type="ECO:0000256" key="7">
    <source>
        <dbReference type="ARBA" id="ARBA00023136"/>
    </source>
</evidence>
<evidence type="ECO:0000256" key="6">
    <source>
        <dbReference type="ARBA" id="ARBA00022989"/>
    </source>
</evidence>
<keyword evidence="5" id="KW-0256">Endoplasmic reticulum</keyword>
<evidence type="ECO:0000313" key="9">
    <source>
        <dbReference type="EMBL" id="CAL4129952.1"/>
    </source>
</evidence>
<dbReference type="SUPFAM" id="SSF103481">
    <property type="entry name" value="Multidrug resistance efflux transporter EmrE"/>
    <property type="match status" value="2"/>
</dbReference>
<feature type="transmembrane region" description="Helical" evidence="8">
    <location>
        <begin position="268"/>
        <end position="285"/>
    </location>
</feature>
<keyword evidence="4 8" id="KW-0812">Transmembrane</keyword>
<dbReference type="PANTHER" id="PTHR10778:SF10">
    <property type="entry name" value="SOLUTE CARRIER FAMILY 35 MEMBER B1"/>
    <property type="match status" value="1"/>
</dbReference>
<dbReference type="InterPro" id="IPR037185">
    <property type="entry name" value="EmrE-like"/>
</dbReference>
<dbReference type="GO" id="GO:0005459">
    <property type="term" value="F:UDP-galactose transmembrane transporter activity"/>
    <property type="evidence" value="ECO:0007669"/>
    <property type="project" value="TreeGrafter"/>
</dbReference>
<feature type="transmembrane region" description="Helical" evidence="8">
    <location>
        <begin position="50"/>
        <end position="67"/>
    </location>
</feature>